<sequence length="474" mass="54429">MGLGISYSRFRYYLAVFAGNVASFVLQRILKSSASAMPGKVAMTIYPDILKLVDERCQNKIIITGTNGKTTTNNLLNHILREEYTRVLSNLRGANMPQGLVSAFLHDRRKEYDWGIFEVDEGSFKRVTQHLKPDYVLVTNFFRDQLDRYGEIEKAFQDILEALEPLDTTLILNADDPLVSNFRKLHKRNIYYGVAHNQQSTTQQKIVESRFCPACSSYLDYDYYNYGQLGGYHCPHCGFSNPEYDYQITGIDYQDHQYHYQFMDKDEKIKDIKFPYEGIYNAYNCCAALTTALEVGLPLDRVSHSIEHFEYHLGRMENFQFPEKITKIALVKNPIGLSETINSVSLDERTKSMLFVLNDNPADGKDVSWIWDAEVEKMGNVKNIKKIYCSGRRAEDIALRLKYAGVPVELVEVDDAMDQAIGKVLNEDVEIVYLLPTYTAVFQARELVLARLEGSSKKMSMIREYLKNLKLPGR</sequence>
<feature type="binding site" evidence="4">
    <location>
        <position position="215"/>
    </location>
    <ligand>
        <name>Zn(2+)</name>
        <dbReference type="ChEBI" id="CHEBI:29105"/>
    </ligand>
</feature>
<dbReference type="GeneID" id="26739185"/>
<dbReference type="AlphaFoldDB" id="A0A089ZDR6"/>
<dbReference type="RefSeq" id="WP_231553401.1">
    <property type="nucleotide sequence ID" value="NZ_CP006933.1"/>
</dbReference>
<keyword evidence="4" id="KW-0862">Zinc</keyword>
<dbReference type="Pfam" id="PF08353">
    <property type="entry name" value="MurT_C"/>
    <property type="match status" value="1"/>
</dbReference>
<dbReference type="PANTHER" id="PTHR23135:SF7">
    <property type="entry name" value="LIPID II ISOGLUTAMINYL SYNTHASE (GLUTAMINE-HYDROLYZING) SUBUNIT MURT"/>
    <property type="match status" value="1"/>
</dbReference>
<protein>
    <recommendedName>
        <fullName evidence="4">Lipid II isoglutaminyl synthase (glutamine-hydrolyzing) subunit MurT</fullName>
        <ecNumber evidence="4">6.3.5.13</ecNumber>
    </recommendedName>
</protein>
<keyword evidence="2 4" id="KW-0547">Nucleotide-binding</keyword>
<keyword evidence="4" id="KW-0133">Cell shape</keyword>
<accession>A0A089ZDR6</accession>
<dbReference type="GO" id="GO:0140282">
    <property type="term" value="F:carbon-nitrogen ligase activity on lipid II"/>
    <property type="evidence" value="ECO:0007669"/>
    <property type="project" value="UniProtKB-UniRule"/>
</dbReference>
<keyword evidence="4" id="KW-0961">Cell wall biogenesis/degradation</keyword>
<keyword evidence="3 4" id="KW-0067">ATP-binding</keyword>
<dbReference type="EMBL" id="LN734822">
    <property type="protein sequence ID" value="CEL24573.1"/>
    <property type="molecule type" value="Genomic_DNA"/>
</dbReference>
<evidence type="ECO:0000256" key="2">
    <source>
        <dbReference type="ARBA" id="ARBA00022741"/>
    </source>
</evidence>
<comment type="function">
    <text evidence="4">The lipid II isoglutaminyl synthase complex catalyzes the formation of alpha-D-isoglutamine in the cell wall lipid II stem peptide. The MurT subunit catalyzes the ATP-dependent amidation of D-glutamate residue of lipid II, converting it to an isoglutamine residue.</text>
</comment>
<dbReference type="InterPro" id="IPR036565">
    <property type="entry name" value="Mur-like_cat_sf"/>
</dbReference>
<comment type="catalytic activity">
    <reaction evidence="4">
        <text>beta-D-GlcNAc-(1-&gt;4)-Mur2Ac(oyl-L-Ala-gamma-D-Glu-L-Lys-D-Ala-D-Ala)-di-trans,octa-cis-undecaprenyl diphosphate + ATP = beta-D-GlcNAc-(1-&gt;4)-Mur2Ac(oyl-L-Ala-gamma-D-O-P-Glu-L-Lys-D-Ala-D-Ala)-di-trans,octa-cis-undecaprenyl diphosphate + ADP</text>
        <dbReference type="Rhea" id="RHEA:59488"/>
        <dbReference type="ChEBI" id="CHEBI:30616"/>
        <dbReference type="ChEBI" id="CHEBI:60033"/>
        <dbReference type="ChEBI" id="CHEBI:143132"/>
        <dbReference type="ChEBI" id="CHEBI:456216"/>
    </reaction>
</comment>
<comment type="catalytic activity">
    <reaction evidence="4">
        <text>beta-D-GlcNAc-(1-&gt;4)-Mur2Ac(oyl-L-Ala-gamma-D-Glu-L-Lys-D-Ala-D-Ala)-di-trans,octa-cis-undecaprenyl diphosphate + L-glutamine + ATP + H2O = beta-D-GlcNAc-(1-&gt;4)-Mur2Ac(oyl-L-Ala-D-isoglutaminyl-L-Lys-D-Ala-D-Ala)-di-trans,octa-cis-undecaprenyl diphosphate + L-glutamate + ADP + phosphate + H(+)</text>
        <dbReference type="Rhea" id="RHEA:57928"/>
        <dbReference type="ChEBI" id="CHEBI:15377"/>
        <dbReference type="ChEBI" id="CHEBI:15378"/>
        <dbReference type="ChEBI" id="CHEBI:29985"/>
        <dbReference type="ChEBI" id="CHEBI:30616"/>
        <dbReference type="ChEBI" id="CHEBI:43474"/>
        <dbReference type="ChEBI" id="CHEBI:58359"/>
        <dbReference type="ChEBI" id="CHEBI:60033"/>
        <dbReference type="ChEBI" id="CHEBI:62233"/>
        <dbReference type="ChEBI" id="CHEBI:456216"/>
        <dbReference type="EC" id="6.3.5.13"/>
    </reaction>
</comment>
<comment type="similarity">
    <text evidence="4">Belongs to the MurCDEF family. MurT subfamily.</text>
</comment>
<comment type="catalytic activity">
    <reaction evidence="4">
        <text>beta-D-GlcNAc-(1-&gt;4)-Mur2Ac(oyl-L-Ala-gamma-D-O-P-Glu-L-Lys-D-Ala-D-Ala)-di-trans,octa-cis-undecaprenyl diphosphate + NH4(+) = beta-D-GlcNAc-(1-&gt;4)-Mur2Ac(oyl-L-Ala-D-isoglutaminyl-L-Lys-D-Ala-D-Ala)-di-trans,octa-cis-undecaprenyl diphosphate + phosphate + H(+)</text>
        <dbReference type="Rhea" id="RHEA:57932"/>
        <dbReference type="ChEBI" id="CHEBI:15378"/>
        <dbReference type="ChEBI" id="CHEBI:28938"/>
        <dbReference type="ChEBI" id="CHEBI:43474"/>
        <dbReference type="ChEBI" id="CHEBI:62233"/>
        <dbReference type="ChEBI" id="CHEBI:143132"/>
    </reaction>
</comment>
<dbReference type="GO" id="GO:0005524">
    <property type="term" value="F:ATP binding"/>
    <property type="evidence" value="ECO:0007669"/>
    <property type="project" value="UniProtKB-UniRule"/>
</dbReference>
<dbReference type="PATRIC" id="fig|2162.10.peg.978"/>
<dbReference type="Gene3D" id="3.40.1190.10">
    <property type="entry name" value="Mur-like, catalytic domain"/>
    <property type="match status" value="1"/>
</dbReference>
<keyword evidence="4" id="KW-0479">Metal-binding</keyword>
<dbReference type="InterPro" id="IPR043703">
    <property type="entry name" value="Lipid_II_synth_MurT"/>
</dbReference>
<dbReference type="KEGG" id="mfc:BRM9_1377"/>
<dbReference type="HAMAP" id="MF_02214">
    <property type="entry name" value="Lipid_II_synth_MurT"/>
    <property type="match status" value="1"/>
</dbReference>
<evidence type="ECO:0000313" key="9">
    <source>
        <dbReference type="Proteomes" id="UP000029661"/>
    </source>
</evidence>
<reference evidence="7" key="1">
    <citation type="submission" date="2013-12" db="EMBL/GenBank/DDBJ databases">
        <title>The complete genome sequence of Methanobacterium sp. BRM9.</title>
        <authorList>
            <consortium name="Pastoral Greenhouse Gas Research Consortium"/>
            <person name="Kelly W.J."/>
            <person name="Leahy S.C."/>
            <person name="Perry R."/>
            <person name="Li D."/>
            <person name="Altermann E."/>
            <person name="Lambie S.C."/>
            <person name="Attwood G.T."/>
        </authorList>
    </citation>
    <scope>NUCLEOTIDE SEQUENCE [LARGE SCALE GENOMIC DNA]</scope>
    <source>
        <strain evidence="7">BRM9</strain>
    </source>
</reference>
<evidence type="ECO:0000313" key="7">
    <source>
        <dbReference type="EMBL" id="AIS32192.1"/>
    </source>
</evidence>
<dbReference type="Pfam" id="PF08245">
    <property type="entry name" value="Mur_ligase_M"/>
    <property type="match status" value="1"/>
</dbReference>
<feature type="binding site" evidence="4">
    <location>
        <position position="234"/>
    </location>
    <ligand>
        <name>Zn(2+)</name>
        <dbReference type="ChEBI" id="CHEBI:29105"/>
    </ligand>
</feature>
<dbReference type="GO" id="GO:0008360">
    <property type="term" value="P:regulation of cell shape"/>
    <property type="evidence" value="ECO:0007669"/>
    <property type="project" value="UniProtKB-KW"/>
</dbReference>
<dbReference type="EC" id="6.3.5.13" evidence="4"/>
<feature type="binding site" evidence="4">
    <location>
        <position position="237"/>
    </location>
    <ligand>
        <name>Zn(2+)</name>
        <dbReference type="ChEBI" id="CHEBI:29105"/>
    </ligand>
</feature>
<evidence type="ECO:0000259" key="5">
    <source>
        <dbReference type="Pfam" id="PF08245"/>
    </source>
</evidence>
<dbReference type="GO" id="GO:0071555">
    <property type="term" value="P:cell wall organization"/>
    <property type="evidence" value="ECO:0007669"/>
    <property type="project" value="UniProtKB-KW"/>
</dbReference>
<evidence type="ECO:0000313" key="8">
    <source>
        <dbReference type="EMBL" id="CEL24573.1"/>
    </source>
</evidence>
<evidence type="ECO:0000256" key="1">
    <source>
        <dbReference type="ARBA" id="ARBA00022598"/>
    </source>
</evidence>
<dbReference type="InterPro" id="IPR013221">
    <property type="entry name" value="Mur_ligase_cen"/>
</dbReference>
<keyword evidence="10" id="KW-1185">Reference proteome</keyword>
<keyword evidence="1 4" id="KW-0436">Ligase</keyword>
<dbReference type="GO" id="GO:0004326">
    <property type="term" value="F:tetrahydrofolylpolyglutamate synthase activity"/>
    <property type="evidence" value="ECO:0007669"/>
    <property type="project" value="InterPro"/>
</dbReference>
<proteinExistence type="inferred from homology"/>
<dbReference type="Proteomes" id="UP000062768">
    <property type="component" value="Chromosome I"/>
</dbReference>
<dbReference type="SUPFAM" id="SSF53623">
    <property type="entry name" value="MurD-like peptide ligases, catalytic domain"/>
    <property type="match status" value="1"/>
</dbReference>
<keyword evidence="4" id="KW-0573">Peptidoglycan synthesis</keyword>
<dbReference type="Proteomes" id="UP000029661">
    <property type="component" value="Chromosome"/>
</dbReference>
<evidence type="ECO:0000256" key="4">
    <source>
        <dbReference type="HAMAP-Rule" id="MF_02214"/>
    </source>
</evidence>
<feature type="domain" description="Lipid II isoglutaminyl synthase (glutamine-hydrolyzing) subunit MurT C-terminal" evidence="6">
    <location>
        <begin position="330"/>
        <end position="440"/>
    </location>
</feature>
<dbReference type="InterPro" id="IPR013564">
    <property type="entry name" value="MurT_C"/>
</dbReference>
<dbReference type="STRING" id="2162.BRM9_1377"/>
<comment type="subunit">
    <text evidence="4">Forms a heterodimer with GatD.</text>
</comment>
<feature type="domain" description="Mur ligase central" evidence="5">
    <location>
        <begin position="63"/>
        <end position="211"/>
    </location>
</feature>
<evidence type="ECO:0000313" key="10">
    <source>
        <dbReference type="Proteomes" id="UP000062768"/>
    </source>
</evidence>
<feature type="active site" evidence="4">
    <location>
        <position position="366"/>
    </location>
</feature>
<evidence type="ECO:0000259" key="6">
    <source>
        <dbReference type="Pfam" id="PF08353"/>
    </source>
</evidence>
<feature type="binding site" evidence="4">
    <location>
        <position position="212"/>
    </location>
    <ligand>
        <name>Zn(2+)</name>
        <dbReference type="ChEBI" id="CHEBI:29105"/>
    </ligand>
</feature>
<dbReference type="InterPro" id="IPR018109">
    <property type="entry name" value="Folylpolyglutamate_synth_CS"/>
</dbReference>
<dbReference type="PROSITE" id="PS01011">
    <property type="entry name" value="FOLYLPOLYGLU_SYNT_1"/>
    <property type="match status" value="1"/>
</dbReference>
<reference evidence="8" key="2">
    <citation type="submission" date="2014-09" db="EMBL/GenBank/DDBJ databases">
        <authorList>
            <person name="Bishop-Lilly K.A."/>
            <person name="Broomall S.M."/>
            <person name="Chain P.S."/>
            <person name="Chertkov O."/>
            <person name="Coyne S.R."/>
            <person name="Daligault H.E."/>
            <person name="Davenport K.W."/>
            <person name="Erkkila T."/>
            <person name="Frey K.G."/>
            <person name="Gibbons H.S."/>
            <person name="Gu W."/>
            <person name="Jaissle J."/>
            <person name="Johnson S.L."/>
            <person name="Koroleva G.I."/>
            <person name="Ladner J.T."/>
            <person name="Lo C.-C."/>
            <person name="Minogue T.D."/>
            <person name="Munk C."/>
            <person name="Palacios G.F."/>
            <person name="Redden C.L."/>
            <person name="Rosenzweig C.N."/>
            <person name="Scholz M.B."/>
            <person name="Teshima H."/>
            <person name="Xu Y."/>
        </authorList>
    </citation>
    <scope>NUCLEOTIDE SEQUENCE</scope>
    <source>
        <strain evidence="8">Mb9</strain>
    </source>
</reference>
<name>A0A089ZDR6_METFO</name>
<comment type="pathway">
    <text evidence="4">Cell wall biogenesis; peptidoglycan biosynthesis.</text>
</comment>
<dbReference type="PANTHER" id="PTHR23135">
    <property type="entry name" value="MUR LIGASE FAMILY MEMBER"/>
    <property type="match status" value="1"/>
</dbReference>
<gene>
    <name evidence="4" type="primary">murT</name>
    <name evidence="7" type="ORF">BRM9_1377</name>
    <name evidence="8" type="ORF">MB9_0933</name>
</gene>
<dbReference type="EMBL" id="CP006933">
    <property type="protein sequence ID" value="AIS32192.1"/>
    <property type="molecule type" value="Genomic_DNA"/>
</dbReference>
<dbReference type="GO" id="GO:0008270">
    <property type="term" value="F:zinc ion binding"/>
    <property type="evidence" value="ECO:0007669"/>
    <property type="project" value="UniProtKB-UniRule"/>
</dbReference>
<organism evidence="7 9">
    <name type="scientific">Methanobacterium formicicum</name>
    <dbReference type="NCBI Taxonomy" id="2162"/>
    <lineage>
        <taxon>Archaea</taxon>
        <taxon>Methanobacteriati</taxon>
        <taxon>Methanobacteriota</taxon>
        <taxon>Methanomada group</taxon>
        <taxon>Methanobacteria</taxon>
        <taxon>Methanobacteriales</taxon>
        <taxon>Methanobacteriaceae</taxon>
        <taxon>Methanobacterium</taxon>
    </lineage>
</organism>
<evidence type="ECO:0000256" key="3">
    <source>
        <dbReference type="ARBA" id="ARBA00022840"/>
    </source>
</evidence>
<dbReference type="UniPathway" id="UPA00219"/>